<evidence type="ECO:0000313" key="1">
    <source>
        <dbReference type="EMBL" id="ROU05591.1"/>
    </source>
</evidence>
<accession>A0A3N2RDS7</accession>
<sequence length="174" mass="18762">MRSWHERLLGDLSGSLRRLAFLPEAWRYRIVSTALGRQSRYFRTHRLRIVDIAPGRISIGAANHRGLRNRAGALHAMAASVAGEYAAALVVAQHLPRGARLLVKSVHADFRAPLRGDVQAQACIDPAQIGAALAGADGRLRVAMKVIDATGKAPVRGHVDVVWSSPPSTQETAP</sequence>
<proteinExistence type="predicted"/>
<dbReference type="Gene3D" id="3.10.129.10">
    <property type="entry name" value="Hotdog Thioesterase"/>
    <property type="match status" value="1"/>
</dbReference>
<dbReference type="EMBL" id="RCTY01000044">
    <property type="protein sequence ID" value="ROU05591.1"/>
    <property type="molecule type" value="Genomic_DNA"/>
</dbReference>
<dbReference type="SUPFAM" id="SSF54637">
    <property type="entry name" value="Thioesterase/thiol ester dehydrase-isomerase"/>
    <property type="match status" value="1"/>
</dbReference>
<dbReference type="Proteomes" id="UP000275910">
    <property type="component" value="Unassembled WGS sequence"/>
</dbReference>
<comment type="caution">
    <text evidence="1">The sequence shown here is derived from an EMBL/GenBank/DDBJ whole genome shotgun (WGS) entry which is preliminary data.</text>
</comment>
<organism evidence="1 2">
    <name type="scientific">Lysobacter enzymogenes</name>
    <dbReference type="NCBI Taxonomy" id="69"/>
    <lineage>
        <taxon>Bacteria</taxon>
        <taxon>Pseudomonadati</taxon>
        <taxon>Pseudomonadota</taxon>
        <taxon>Gammaproteobacteria</taxon>
        <taxon>Lysobacterales</taxon>
        <taxon>Lysobacteraceae</taxon>
        <taxon>Lysobacter</taxon>
    </lineage>
</organism>
<evidence type="ECO:0000313" key="2">
    <source>
        <dbReference type="Proteomes" id="UP000275910"/>
    </source>
</evidence>
<gene>
    <name evidence="1" type="ORF">D9T17_18020</name>
</gene>
<name>A0A3N2RDS7_LYSEN</name>
<dbReference type="InterPro" id="IPR029069">
    <property type="entry name" value="HotDog_dom_sf"/>
</dbReference>
<dbReference type="RefSeq" id="WP_123648708.1">
    <property type="nucleotide sequence ID" value="NZ_RCTY01000044.1"/>
</dbReference>
<reference evidence="1 2" key="1">
    <citation type="submission" date="2018-10" db="EMBL/GenBank/DDBJ databases">
        <title>The genome of Lysobacter enzymogenes OH11.</title>
        <authorList>
            <person name="Liu F."/>
            <person name="Zhao Y."/>
            <person name="Qian G."/>
            <person name="Chen Y."/>
            <person name="Xu H."/>
        </authorList>
    </citation>
    <scope>NUCLEOTIDE SEQUENCE [LARGE SCALE GENOMIC DNA]</scope>
    <source>
        <strain evidence="1 2">OH11</strain>
    </source>
</reference>
<dbReference type="Pfam" id="PF14539">
    <property type="entry name" value="DUF4442"/>
    <property type="match status" value="1"/>
</dbReference>
<dbReference type="InterPro" id="IPR027961">
    <property type="entry name" value="DUF4442"/>
</dbReference>
<dbReference type="AlphaFoldDB" id="A0A3N2RDS7"/>
<protein>
    <submittedName>
        <fullName evidence="1">DUF4442 domain-containing protein</fullName>
    </submittedName>
</protein>